<comment type="caution">
    <text evidence="2">The sequence shown here is derived from an EMBL/GenBank/DDBJ whole genome shotgun (WGS) entry which is preliminary data.</text>
</comment>
<sequence>MALPLRDTWKTLSPEAASEVSNGNTRKIFKDLNEFDPEDSDLLLDWLEELDMAFQAATISDDTAKIYLAVSKCAKEYRKEIATRDEVRGHSYEKFKEMLLEDFPEAANLEEGSISRLRRILHRYRQVKDWDLERLKGYNRAFKLEVDKLMKEPAVINNYNAVQYYLSGLDEYWRGRLIQVMGDLTREKTKKDRTQSRTKLRRHDDPWKLKEVMEEMENLMAAGDGSVYVKMNDLSLSDPLLKDSYKGKSSSVAQSKPVTKTGASIIPTPTTRKSKKPEEDVYHVKEELEDSHLREDDDEDGPLNIRVAASVDGHTASIRAHDQEIKVLKDSAEQVKILANEVQGLKKTLEDMPKRIQTSWTPPARGYGQDSPNRSFNVGGTDRAGCYFCKEQTHRVKECPYQRKLIEKGWIVWNDKMRAMLLKDGSLLPRPGPGERVMDKTIEYIKAKGWDKGSLSDMFFLDIEDPMETFYQNMGNMSMGNEMQAFAMQAAVAAYKDPGMGLVYNQQTAKAKAPEGKTRKSPTIELPSLSRSERTKYRDLNDEVPTPNKSRNPSYNSDSDEESPPTKPKSTDKTVRFDEPVNKTRPFDDVVPIERPPLPREQAVERGTSHLKDNSTAQPKPDVKRGTVIKPKESKGNTGELKSVSLEESLLGRYLETGAHIPLGELLQVAPAVRRLLARKCRFRNVQKKTITSFYSEIPPSQAFTWSTEILEDLNSSDYIVNAAELSSPEDTFETFFDVLDKETDGMPIGTIVHRDIIGGGGWGIHISMRWIQKGSA</sequence>
<feature type="compositionally biased region" description="Basic and acidic residues" evidence="1">
    <location>
        <begin position="621"/>
        <end position="635"/>
    </location>
</feature>
<reference evidence="2 3" key="1">
    <citation type="submission" date="2024-01" db="EMBL/GenBank/DDBJ databases">
        <title>A draft genome for a cacao thread blight-causing isolate of Paramarasmius palmivorus.</title>
        <authorList>
            <person name="Baruah I.K."/>
            <person name="Bukari Y."/>
            <person name="Amoako-Attah I."/>
            <person name="Meinhardt L.W."/>
            <person name="Bailey B.A."/>
            <person name="Cohen S.P."/>
        </authorList>
    </citation>
    <scope>NUCLEOTIDE SEQUENCE [LARGE SCALE GENOMIC DNA]</scope>
    <source>
        <strain evidence="2 3">GH-12</strain>
    </source>
</reference>
<dbReference type="AlphaFoldDB" id="A0AAW0AYU9"/>
<feature type="compositionally biased region" description="Basic and acidic residues" evidence="1">
    <location>
        <begin position="602"/>
        <end position="613"/>
    </location>
</feature>
<feature type="compositionally biased region" description="Basic and acidic residues" evidence="1">
    <location>
        <begin position="531"/>
        <end position="541"/>
    </location>
</feature>
<evidence type="ECO:0008006" key="4">
    <source>
        <dbReference type="Google" id="ProtNLM"/>
    </source>
</evidence>
<proteinExistence type="predicted"/>
<accession>A0AAW0AYU9</accession>
<dbReference type="EMBL" id="JAYKXP010000240">
    <property type="protein sequence ID" value="KAK7017959.1"/>
    <property type="molecule type" value="Genomic_DNA"/>
</dbReference>
<protein>
    <recommendedName>
        <fullName evidence="4">CCHC-type domain-containing protein</fullName>
    </recommendedName>
</protein>
<feature type="region of interest" description="Disordered" evidence="1">
    <location>
        <begin position="510"/>
        <end position="641"/>
    </location>
</feature>
<evidence type="ECO:0000313" key="2">
    <source>
        <dbReference type="EMBL" id="KAK7017959.1"/>
    </source>
</evidence>
<evidence type="ECO:0000313" key="3">
    <source>
        <dbReference type="Proteomes" id="UP001383192"/>
    </source>
</evidence>
<feature type="region of interest" description="Disordered" evidence="1">
    <location>
        <begin position="245"/>
        <end position="281"/>
    </location>
</feature>
<name>A0AAW0AYU9_9AGAR</name>
<feature type="compositionally biased region" description="Polar residues" evidence="1">
    <location>
        <begin position="547"/>
        <end position="557"/>
    </location>
</feature>
<feature type="compositionally biased region" description="Polar residues" evidence="1">
    <location>
        <begin position="247"/>
        <end position="271"/>
    </location>
</feature>
<evidence type="ECO:0000256" key="1">
    <source>
        <dbReference type="SAM" id="MobiDB-lite"/>
    </source>
</evidence>
<keyword evidence="3" id="KW-1185">Reference proteome</keyword>
<organism evidence="2 3">
    <name type="scientific">Paramarasmius palmivorus</name>
    <dbReference type="NCBI Taxonomy" id="297713"/>
    <lineage>
        <taxon>Eukaryota</taxon>
        <taxon>Fungi</taxon>
        <taxon>Dikarya</taxon>
        <taxon>Basidiomycota</taxon>
        <taxon>Agaricomycotina</taxon>
        <taxon>Agaricomycetes</taxon>
        <taxon>Agaricomycetidae</taxon>
        <taxon>Agaricales</taxon>
        <taxon>Marasmiineae</taxon>
        <taxon>Marasmiaceae</taxon>
        <taxon>Paramarasmius</taxon>
    </lineage>
</organism>
<dbReference type="Proteomes" id="UP001383192">
    <property type="component" value="Unassembled WGS sequence"/>
</dbReference>
<feature type="compositionally biased region" description="Basic and acidic residues" evidence="1">
    <location>
        <begin position="569"/>
        <end position="588"/>
    </location>
</feature>
<gene>
    <name evidence="2" type="ORF">VNI00_018496</name>
</gene>